<proteinExistence type="predicted"/>
<comment type="caution">
    <text evidence="2">The sequence shown here is derived from an EMBL/GenBank/DDBJ whole genome shotgun (WGS) entry which is preliminary data.</text>
</comment>
<organism evidence="2 3">
    <name type="scientific">Trichoglossum hirsutum</name>
    <dbReference type="NCBI Taxonomy" id="265104"/>
    <lineage>
        <taxon>Eukaryota</taxon>
        <taxon>Fungi</taxon>
        <taxon>Dikarya</taxon>
        <taxon>Ascomycota</taxon>
        <taxon>Pezizomycotina</taxon>
        <taxon>Geoglossomycetes</taxon>
        <taxon>Geoglossales</taxon>
        <taxon>Geoglossaceae</taxon>
        <taxon>Trichoglossum</taxon>
    </lineage>
</organism>
<reference evidence="2" key="1">
    <citation type="submission" date="2021-03" db="EMBL/GenBank/DDBJ databases">
        <title>Comparative genomics and phylogenomic investigation of the class Geoglossomycetes provide insights into ecological specialization and systematics.</title>
        <authorList>
            <person name="Melie T."/>
            <person name="Pirro S."/>
            <person name="Miller A.N."/>
            <person name="Quandt A."/>
        </authorList>
    </citation>
    <scope>NUCLEOTIDE SEQUENCE</scope>
    <source>
        <strain evidence="2">CAQ_001_2017</strain>
    </source>
</reference>
<name>A0A9P8IAI1_9PEZI</name>
<gene>
    <name evidence="2" type="ORF">GP486_008160</name>
</gene>
<evidence type="ECO:0000313" key="3">
    <source>
        <dbReference type="Proteomes" id="UP000750711"/>
    </source>
</evidence>
<protein>
    <submittedName>
        <fullName evidence="2">Uncharacterized protein</fullName>
    </submittedName>
</protein>
<sequence>MASGSVLGSLPLPSRDFFSYTTPQVCKPVSLALTIRKSYDPQRSCPLFRLPPEIRARIYEFAFSEYDDLENPYDRQTHYYRPGYHYRHRIDTALLMTCRLIYLEARLIPLYINEHVFFLSNGPPLAYINKRVRSNLGLMYLCQAFVFRTSPESYFAGLNEEQLDAVSHVHFFIPQRSLELEDEIESWASISNIPLMHLRKITITLRYADWRPGPLGLDPRYGTTASRSTGRGWGYYFRNIKGLDEFVMELEAIEMMKGQLEDIVRRASEWQFTLADGRVLVQERADTYTWMGPYMLILHTLSLEAGPDTPGVLNLPGSTLYVTVLRWTAREAENDDGTGEKAGANTTKQMTTG</sequence>
<accession>A0A9P8IAI1</accession>
<dbReference type="PANTHER" id="PTHR42085:SF1">
    <property type="entry name" value="F-BOX DOMAIN-CONTAINING PROTEIN"/>
    <property type="match status" value="1"/>
</dbReference>
<dbReference type="AlphaFoldDB" id="A0A9P8IAI1"/>
<evidence type="ECO:0000256" key="1">
    <source>
        <dbReference type="SAM" id="MobiDB-lite"/>
    </source>
</evidence>
<feature type="compositionally biased region" description="Polar residues" evidence="1">
    <location>
        <begin position="344"/>
        <end position="353"/>
    </location>
</feature>
<dbReference type="EMBL" id="JAGHQM010002831">
    <property type="protein sequence ID" value="KAH0548110.1"/>
    <property type="molecule type" value="Genomic_DNA"/>
</dbReference>
<evidence type="ECO:0000313" key="2">
    <source>
        <dbReference type="EMBL" id="KAH0548110.1"/>
    </source>
</evidence>
<dbReference type="PANTHER" id="PTHR42085">
    <property type="entry name" value="F-BOX DOMAIN-CONTAINING PROTEIN"/>
    <property type="match status" value="1"/>
</dbReference>
<dbReference type="Proteomes" id="UP000750711">
    <property type="component" value="Unassembled WGS sequence"/>
</dbReference>
<keyword evidence="3" id="KW-1185">Reference proteome</keyword>
<feature type="region of interest" description="Disordered" evidence="1">
    <location>
        <begin position="332"/>
        <end position="353"/>
    </location>
</feature>
<dbReference type="InterPro" id="IPR038883">
    <property type="entry name" value="AN11006-like"/>
</dbReference>